<keyword evidence="4 7" id="KW-1133">Transmembrane helix</keyword>
<dbReference type="InterPro" id="IPR003838">
    <property type="entry name" value="ABC3_permease_C"/>
</dbReference>
<feature type="transmembrane region" description="Helical" evidence="7">
    <location>
        <begin position="227"/>
        <end position="255"/>
    </location>
</feature>
<dbReference type="PANTHER" id="PTHR30572">
    <property type="entry name" value="MEMBRANE COMPONENT OF TRANSPORTER-RELATED"/>
    <property type="match status" value="1"/>
</dbReference>
<protein>
    <submittedName>
        <fullName evidence="9">ABC transporter permease</fullName>
    </submittedName>
</protein>
<feature type="transmembrane region" description="Helical" evidence="7">
    <location>
        <begin position="283"/>
        <end position="301"/>
    </location>
</feature>
<keyword evidence="3 7" id="KW-0812">Transmembrane</keyword>
<keyword evidence="5 7" id="KW-0472">Membrane</keyword>
<dbReference type="AlphaFoldDB" id="A0A371JGR8"/>
<dbReference type="Pfam" id="PF02687">
    <property type="entry name" value="FtsX"/>
    <property type="match status" value="2"/>
</dbReference>
<feature type="transmembrane region" description="Helical" evidence="7">
    <location>
        <begin position="512"/>
        <end position="533"/>
    </location>
</feature>
<feature type="transmembrane region" description="Helical" evidence="7">
    <location>
        <begin position="16"/>
        <end position="41"/>
    </location>
</feature>
<sequence>MTKYIIQNLKMNIRKFIIMLIMLTICSVVVLFTLEIILNLINEMESSWIDLAAQDDLKSMIFMLECGIALLIGFVILIANNTYSVILLGRENEFNLLHRLGFCRNRIRRMLFWENLILCGVALIIGIILSNLLSLTFMDRFDLKEPQRLPLNYYFICGLGMLLVIFYIVNKNFKNMSIGLEKKKTIYGVNKKQIMNRIIWTIVGTVISIVCFTIPEQVYQNLSESYGILLQGILFIIGLTISLEGSVILVLMILLKFAERNHFNAIYLAAKQNLFNLKKIKSIISSIIIAVSLFVGFQGLYDSIRETTRVYIKESVNYDTLVFFDTMPRIPQEELINLLEGMKDDNKDYSLTLTLIMTDARNHNLTLTGIDESYYKMQKFYVMDNGDINRIYDENENLLVMFSSKAAANQEWTIGNIVADYNYNESPFAFEIGVLYKPINLNQAFTSKKVLSKRLYGTEDKYNAIYLSGYTKEEIDQIMNYFKNDVYSIYDMEAYTQECIDQAINGTEMIEIILYVSMLFVTSLVINLFILSYSDRKKQYSELMILGIKKFDLLKSMLIESGMVYLIGTGIGYIVAIPFIKGALCIVKEALIFDTIIHIPYRLISGIIVGCFLVILLFTFIIGVYTLNTDEFNNNNE</sequence>
<evidence type="ECO:0000256" key="3">
    <source>
        <dbReference type="ARBA" id="ARBA00022692"/>
    </source>
</evidence>
<evidence type="ECO:0000256" key="6">
    <source>
        <dbReference type="ARBA" id="ARBA00038076"/>
    </source>
</evidence>
<dbReference type="GO" id="GO:0022857">
    <property type="term" value="F:transmembrane transporter activity"/>
    <property type="evidence" value="ECO:0007669"/>
    <property type="project" value="TreeGrafter"/>
</dbReference>
<name>A0A371JGR8_9FIRM</name>
<comment type="similarity">
    <text evidence="6">Belongs to the ABC-4 integral membrane protein family.</text>
</comment>
<evidence type="ECO:0000256" key="1">
    <source>
        <dbReference type="ARBA" id="ARBA00004651"/>
    </source>
</evidence>
<evidence type="ECO:0000259" key="8">
    <source>
        <dbReference type="Pfam" id="PF02687"/>
    </source>
</evidence>
<dbReference type="PANTHER" id="PTHR30572:SF4">
    <property type="entry name" value="ABC TRANSPORTER PERMEASE YTRF"/>
    <property type="match status" value="1"/>
</dbReference>
<feature type="transmembrane region" description="Helical" evidence="7">
    <location>
        <begin position="61"/>
        <end position="89"/>
    </location>
</feature>
<evidence type="ECO:0000256" key="2">
    <source>
        <dbReference type="ARBA" id="ARBA00022475"/>
    </source>
</evidence>
<proteinExistence type="inferred from homology"/>
<accession>A0A371JGR8</accession>
<feature type="transmembrane region" description="Helical" evidence="7">
    <location>
        <begin position="194"/>
        <end position="215"/>
    </location>
</feature>
<organism evidence="9 10">
    <name type="scientific">Lachnotalea glycerini</name>
    <dbReference type="NCBI Taxonomy" id="1763509"/>
    <lineage>
        <taxon>Bacteria</taxon>
        <taxon>Bacillati</taxon>
        <taxon>Bacillota</taxon>
        <taxon>Clostridia</taxon>
        <taxon>Lachnospirales</taxon>
        <taxon>Lachnospiraceae</taxon>
        <taxon>Lachnotalea</taxon>
    </lineage>
</organism>
<dbReference type="InterPro" id="IPR050250">
    <property type="entry name" value="Macrolide_Exporter_MacB"/>
</dbReference>
<evidence type="ECO:0000256" key="7">
    <source>
        <dbReference type="SAM" id="Phobius"/>
    </source>
</evidence>
<dbReference type="GO" id="GO:0005886">
    <property type="term" value="C:plasma membrane"/>
    <property type="evidence" value="ECO:0007669"/>
    <property type="project" value="UniProtKB-SubCell"/>
</dbReference>
<feature type="transmembrane region" description="Helical" evidence="7">
    <location>
        <begin position="553"/>
        <end position="580"/>
    </location>
</feature>
<dbReference type="Proteomes" id="UP000216411">
    <property type="component" value="Unassembled WGS sequence"/>
</dbReference>
<gene>
    <name evidence="9" type="ORF">CG710_007225</name>
</gene>
<keyword evidence="2" id="KW-1003">Cell membrane</keyword>
<reference evidence="9 10" key="1">
    <citation type="journal article" date="2017" name="Genome Announc.">
        <title>Draft Genome Sequence of a Sporulating and Motile Strain of Lachnotalea glycerini Isolated from Water in Quebec City, Canada.</title>
        <authorList>
            <person name="Maheux A.F."/>
            <person name="Boudreau D.K."/>
            <person name="Berube E."/>
            <person name="Boissinot M."/>
            <person name="Raymond F."/>
            <person name="Brodeur S."/>
            <person name="Corbeil J."/>
            <person name="Isabel S."/>
            <person name="Omar R.F."/>
            <person name="Bergeron M.G."/>
        </authorList>
    </citation>
    <scope>NUCLEOTIDE SEQUENCE [LARGE SCALE GENOMIC DNA]</scope>
    <source>
        <strain evidence="9 10">CCRI-19302</strain>
    </source>
</reference>
<keyword evidence="10" id="KW-1185">Reference proteome</keyword>
<dbReference type="EMBL" id="NOKA02000008">
    <property type="protein sequence ID" value="RDY31928.1"/>
    <property type="molecule type" value="Genomic_DNA"/>
</dbReference>
<comment type="caution">
    <text evidence="9">The sequence shown here is derived from an EMBL/GenBank/DDBJ whole genome shotgun (WGS) entry which is preliminary data.</text>
</comment>
<feature type="transmembrane region" description="Helical" evidence="7">
    <location>
        <begin position="600"/>
        <end position="627"/>
    </location>
</feature>
<evidence type="ECO:0000256" key="4">
    <source>
        <dbReference type="ARBA" id="ARBA00022989"/>
    </source>
</evidence>
<comment type="subcellular location">
    <subcellularLocation>
        <location evidence="1">Cell membrane</location>
        <topology evidence="1">Multi-pass membrane protein</topology>
    </subcellularLocation>
</comment>
<evidence type="ECO:0000313" key="9">
    <source>
        <dbReference type="EMBL" id="RDY31928.1"/>
    </source>
</evidence>
<feature type="domain" description="ABC3 transporter permease C-terminal" evidence="8">
    <location>
        <begin position="512"/>
        <end position="627"/>
    </location>
</feature>
<evidence type="ECO:0000256" key="5">
    <source>
        <dbReference type="ARBA" id="ARBA00023136"/>
    </source>
</evidence>
<feature type="transmembrane region" description="Helical" evidence="7">
    <location>
        <begin position="153"/>
        <end position="173"/>
    </location>
</feature>
<dbReference type="RefSeq" id="WP_094377411.1">
    <property type="nucleotide sequence ID" value="NZ_NOKA02000008.1"/>
</dbReference>
<feature type="domain" description="ABC3 transporter permease C-terminal" evidence="8">
    <location>
        <begin position="68"/>
        <end position="166"/>
    </location>
</feature>
<evidence type="ECO:0000313" key="10">
    <source>
        <dbReference type="Proteomes" id="UP000216411"/>
    </source>
</evidence>
<feature type="transmembrane region" description="Helical" evidence="7">
    <location>
        <begin position="110"/>
        <end position="133"/>
    </location>
</feature>